<reference evidence="3" key="1">
    <citation type="submission" date="2022-10" db="UniProtKB">
        <authorList>
            <consortium name="WormBaseParasite"/>
        </authorList>
    </citation>
    <scope>IDENTIFICATION</scope>
    <source>
        <strain evidence="3">MHco3</strain>
    </source>
</reference>
<organism evidence="2 3">
    <name type="scientific">Haemonchus contortus</name>
    <name type="common">Barber pole worm</name>
    <dbReference type="NCBI Taxonomy" id="6289"/>
    <lineage>
        <taxon>Eukaryota</taxon>
        <taxon>Metazoa</taxon>
        <taxon>Ecdysozoa</taxon>
        <taxon>Nematoda</taxon>
        <taxon>Chromadorea</taxon>
        <taxon>Rhabditida</taxon>
        <taxon>Rhabditina</taxon>
        <taxon>Rhabditomorpha</taxon>
        <taxon>Strongyloidea</taxon>
        <taxon>Trichostrongylidae</taxon>
        <taxon>Haemonchus</taxon>
    </lineage>
</organism>
<evidence type="ECO:0000313" key="3">
    <source>
        <dbReference type="WBParaSite" id="HCON_00044600-00001"/>
    </source>
</evidence>
<keyword evidence="2" id="KW-1185">Reference proteome</keyword>
<evidence type="ECO:0000256" key="1">
    <source>
        <dbReference type="SAM" id="SignalP"/>
    </source>
</evidence>
<keyword evidence="1" id="KW-0732">Signal</keyword>
<protein>
    <submittedName>
        <fullName evidence="3">Uncharacterized protein</fullName>
    </submittedName>
</protein>
<dbReference type="AlphaFoldDB" id="A0A912M1E4"/>
<feature type="signal peptide" evidence="1">
    <location>
        <begin position="1"/>
        <end position="18"/>
    </location>
</feature>
<feature type="chain" id="PRO_5037173213" evidence="1">
    <location>
        <begin position="19"/>
        <end position="70"/>
    </location>
</feature>
<dbReference type="WBParaSite" id="HCON_00044600-00001">
    <property type="protein sequence ID" value="HCON_00044600-00001"/>
    <property type="gene ID" value="HCON_00044600"/>
</dbReference>
<sequence>MRALWAVVFLLIVSVVFALPTQLDGGYEGHESHEGYKREKRQFGFFDPFMMGGMFDPFMMGGFGRWGWGR</sequence>
<proteinExistence type="predicted"/>
<accession>A0A912M1E4</accession>
<dbReference type="Proteomes" id="UP000025227">
    <property type="component" value="Unplaced"/>
</dbReference>
<evidence type="ECO:0000313" key="2">
    <source>
        <dbReference type="Proteomes" id="UP000025227"/>
    </source>
</evidence>
<name>A0A912M1E4_HAECO</name>